<dbReference type="AlphaFoldDB" id="A0A392P2S9"/>
<name>A0A392P2S9_9FABA</name>
<evidence type="ECO:0000313" key="2">
    <source>
        <dbReference type="Proteomes" id="UP000265520"/>
    </source>
</evidence>
<dbReference type="InterPro" id="IPR053277">
    <property type="entry name" value="Endomembrane_traffic_mod"/>
</dbReference>
<reference evidence="1 2" key="1">
    <citation type="journal article" date="2018" name="Front. Plant Sci.">
        <title>Red Clover (Trifolium pratense) and Zigzag Clover (T. medium) - A Picture of Genomic Similarities and Differences.</title>
        <authorList>
            <person name="Dluhosova J."/>
            <person name="Istvanek J."/>
            <person name="Nedelnik J."/>
            <person name="Repkova J."/>
        </authorList>
    </citation>
    <scope>NUCLEOTIDE SEQUENCE [LARGE SCALE GENOMIC DNA]</scope>
    <source>
        <strain evidence="2">cv. 10/8</strain>
        <tissue evidence="1">Leaf</tissue>
    </source>
</reference>
<keyword evidence="2" id="KW-1185">Reference proteome</keyword>
<sequence length="65" mass="7460">QDSQHQQHTEQNNAAMDLINSVVGVDEEGRSRQRILTFAAKRYAAAIERNPEDYDALYNWALVLQ</sequence>
<comment type="caution">
    <text evidence="1">The sequence shown here is derived from an EMBL/GenBank/DDBJ whole genome shotgun (WGS) entry which is preliminary data.</text>
</comment>
<organism evidence="1 2">
    <name type="scientific">Trifolium medium</name>
    <dbReference type="NCBI Taxonomy" id="97028"/>
    <lineage>
        <taxon>Eukaryota</taxon>
        <taxon>Viridiplantae</taxon>
        <taxon>Streptophyta</taxon>
        <taxon>Embryophyta</taxon>
        <taxon>Tracheophyta</taxon>
        <taxon>Spermatophyta</taxon>
        <taxon>Magnoliopsida</taxon>
        <taxon>eudicotyledons</taxon>
        <taxon>Gunneridae</taxon>
        <taxon>Pentapetalae</taxon>
        <taxon>rosids</taxon>
        <taxon>fabids</taxon>
        <taxon>Fabales</taxon>
        <taxon>Fabaceae</taxon>
        <taxon>Papilionoideae</taxon>
        <taxon>50 kb inversion clade</taxon>
        <taxon>NPAAA clade</taxon>
        <taxon>Hologalegina</taxon>
        <taxon>IRL clade</taxon>
        <taxon>Trifolieae</taxon>
        <taxon>Trifolium</taxon>
    </lineage>
</organism>
<feature type="non-terminal residue" evidence="1">
    <location>
        <position position="1"/>
    </location>
</feature>
<evidence type="ECO:0000313" key="1">
    <source>
        <dbReference type="EMBL" id="MCI05115.1"/>
    </source>
</evidence>
<accession>A0A392P2S9</accession>
<protein>
    <submittedName>
        <fullName evidence="1">E3 ubiquitin-protein ligase RNF12-B-like</fullName>
    </submittedName>
</protein>
<proteinExistence type="predicted"/>
<dbReference type="EMBL" id="LXQA010057582">
    <property type="protein sequence ID" value="MCI05115.1"/>
    <property type="molecule type" value="Genomic_DNA"/>
</dbReference>
<dbReference type="PANTHER" id="PTHR45005:SF2">
    <property type="entry name" value="PROTEIN HLB1"/>
    <property type="match status" value="1"/>
</dbReference>
<dbReference type="Proteomes" id="UP000265520">
    <property type="component" value="Unassembled WGS sequence"/>
</dbReference>
<dbReference type="PANTHER" id="PTHR45005">
    <property type="match status" value="1"/>
</dbReference>
<feature type="non-terminal residue" evidence="1">
    <location>
        <position position="65"/>
    </location>
</feature>